<dbReference type="Proteomes" id="UP001302745">
    <property type="component" value="Unassembled WGS sequence"/>
</dbReference>
<organism evidence="2 3">
    <name type="scientific">Chaetomidium leptoderma</name>
    <dbReference type="NCBI Taxonomy" id="669021"/>
    <lineage>
        <taxon>Eukaryota</taxon>
        <taxon>Fungi</taxon>
        <taxon>Dikarya</taxon>
        <taxon>Ascomycota</taxon>
        <taxon>Pezizomycotina</taxon>
        <taxon>Sordariomycetes</taxon>
        <taxon>Sordariomycetidae</taxon>
        <taxon>Sordariales</taxon>
        <taxon>Chaetomiaceae</taxon>
        <taxon>Chaetomidium</taxon>
    </lineage>
</organism>
<comment type="caution">
    <text evidence="2">The sequence shown here is derived from an EMBL/GenBank/DDBJ whole genome shotgun (WGS) entry which is preliminary data.</text>
</comment>
<keyword evidence="1" id="KW-0812">Transmembrane</keyword>
<keyword evidence="3" id="KW-1185">Reference proteome</keyword>
<sequence length="405" mass="45830">MAFPLQSVAVPELKELCQALWDWKLCADCQEDIEGRSRPSRRCREVNDCPWGQRSERLGPFFDFYREVTSSYVPDFFGDEDQALRGHRDVFDIIRLTRRYGHTLPRTECVDEYFATRRNDVNGQTLVPESDQSRAFDLAARVLTMTNVVGPDGQDLPNQTDNGDEGGIGSLPPAVWTPTKCLQDSLVDFFPSRIHPSLQAGDPQATVIKNNLTAEMLRKVAGIRIERTDNLRDHLKFDPTAGVALVFHHTSVLKEHLLATKTREDDEAPPPCLPRELALETLYTLQLLFPPGGNSQAMLRNLVSKHGFDPDSLRFGTAVLELSPYERKRALCFPVWGTRLMDLYDEVENPKPRGRLDVWLERRSKSRHMMLATTVGVFAAVILGLLGLCETYFRTNVPAAIRGYQ</sequence>
<proteinExistence type="predicted"/>
<protein>
    <submittedName>
        <fullName evidence="2">Uncharacterized protein</fullName>
    </submittedName>
</protein>
<evidence type="ECO:0000313" key="3">
    <source>
        <dbReference type="Proteomes" id="UP001302745"/>
    </source>
</evidence>
<reference evidence="2" key="2">
    <citation type="submission" date="2023-05" db="EMBL/GenBank/DDBJ databases">
        <authorList>
            <consortium name="Lawrence Berkeley National Laboratory"/>
            <person name="Steindorff A."/>
            <person name="Hensen N."/>
            <person name="Bonometti L."/>
            <person name="Westerberg I."/>
            <person name="Brannstrom I.O."/>
            <person name="Guillou S."/>
            <person name="Cros-Aarteil S."/>
            <person name="Calhoun S."/>
            <person name="Haridas S."/>
            <person name="Kuo A."/>
            <person name="Mondo S."/>
            <person name="Pangilinan J."/>
            <person name="Riley R."/>
            <person name="Labutti K."/>
            <person name="Andreopoulos B."/>
            <person name="Lipzen A."/>
            <person name="Chen C."/>
            <person name="Yanf M."/>
            <person name="Daum C."/>
            <person name="Ng V."/>
            <person name="Clum A."/>
            <person name="Ohm R."/>
            <person name="Martin F."/>
            <person name="Silar P."/>
            <person name="Natvig D."/>
            <person name="Lalanne C."/>
            <person name="Gautier V."/>
            <person name="Ament-Velasquez S.L."/>
            <person name="Kruys A."/>
            <person name="Hutchinson M.I."/>
            <person name="Powell A.J."/>
            <person name="Barry K."/>
            <person name="Miller A.N."/>
            <person name="Grigoriev I.V."/>
            <person name="Debuchy R."/>
            <person name="Gladieux P."/>
            <person name="Thoren M.H."/>
            <person name="Johannesson H."/>
        </authorList>
    </citation>
    <scope>NUCLEOTIDE SEQUENCE</scope>
    <source>
        <strain evidence="2">CBS 538.74</strain>
    </source>
</reference>
<accession>A0AAN6VCU7</accession>
<evidence type="ECO:0000256" key="1">
    <source>
        <dbReference type="SAM" id="Phobius"/>
    </source>
</evidence>
<keyword evidence="1" id="KW-0472">Membrane</keyword>
<evidence type="ECO:0000313" key="2">
    <source>
        <dbReference type="EMBL" id="KAK4149054.1"/>
    </source>
</evidence>
<keyword evidence="1" id="KW-1133">Transmembrane helix</keyword>
<dbReference type="AlphaFoldDB" id="A0AAN6VCU7"/>
<feature type="transmembrane region" description="Helical" evidence="1">
    <location>
        <begin position="369"/>
        <end position="388"/>
    </location>
</feature>
<gene>
    <name evidence="2" type="ORF">C8A00DRAFT_47258</name>
</gene>
<dbReference type="EMBL" id="MU857211">
    <property type="protein sequence ID" value="KAK4149054.1"/>
    <property type="molecule type" value="Genomic_DNA"/>
</dbReference>
<name>A0AAN6VCU7_9PEZI</name>
<reference evidence="2" key="1">
    <citation type="journal article" date="2023" name="Mol. Phylogenet. Evol.">
        <title>Genome-scale phylogeny and comparative genomics of the fungal order Sordariales.</title>
        <authorList>
            <person name="Hensen N."/>
            <person name="Bonometti L."/>
            <person name="Westerberg I."/>
            <person name="Brannstrom I.O."/>
            <person name="Guillou S."/>
            <person name="Cros-Aarteil S."/>
            <person name="Calhoun S."/>
            <person name="Haridas S."/>
            <person name="Kuo A."/>
            <person name="Mondo S."/>
            <person name="Pangilinan J."/>
            <person name="Riley R."/>
            <person name="LaButti K."/>
            <person name="Andreopoulos B."/>
            <person name="Lipzen A."/>
            <person name="Chen C."/>
            <person name="Yan M."/>
            <person name="Daum C."/>
            <person name="Ng V."/>
            <person name="Clum A."/>
            <person name="Steindorff A."/>
            <person name="Ohm R.A."/>
            <person name="Martin F."/>
            <person name="Silar P."/>
            <person name="Natvig D.O."/>
            <person name="Lalanne C."/>
            <person name="Gautier V."/>
            <person name="Ament-Velasquez S.L."/>
            <person name="Kruys A."/>
            <person name="Hutchinson M.I."/>
            <person name="Powell A.J."/>
            <person name="Barry K."/>
            <person name="Miller A.N."/>
            <person name="Grigoriev I.V."/>
            <person name="Debuchy R."/>
            <person name="Gladieux P."/>
            <person name="Hiltunen Thoren M."/>
            <person name="Johannesson H."/>
        </authorList>
    </citation>
    <scope>NUCLEOTIDE SEQUENCE</scope>
    <source>
        <strain evidence="2">CBS 538.74</strain>
    </source>
</reference>